<feature type="region of interest" description="Disordered" evidence="1">
    <location>
        <begin position="50"/>
        <end position="74"/>
    </location>
</feature>
<gene>
    <name evidence="2" type="ORF">pmac_cds_797</name>
</gene>
<dbReference type="Proteomes" id="UP000249758">
    <property type="component" value="Segment"/>
</dbReference>
<proteinExistence type="predicted"/>
<sequence length="88" mass="10332">MEDKSDISVPPEIETKVQEGVYEETVRQRESTADPKPFWHFSEHRKWGATPQGQRELAKYPQVKPRTEEEEAKHEAFGKRIFARYASN</sequence>
<dbReference type="GeneID" id="36841940"/>
<reference evidence="2" key="1">
    <citation type="journal article" date="2018" name="Nat. Commun.">
        <title>Diversity and evolution of the emerging Pandoraviridae family.</title>
        <authorList>
            <person name="Legendre M."/>
            <person name="Fabre E."/>
            <person name="Poirot O."/>
            <person name="Jeudy S."/>
            <person name="Lartigue A."/>
            <person name="Alempic J.M."/>
            <person name="Beucher L."/>
            <person name="Philippe N."/>
            <person name="Bertaux L."/>
            <person name="Christo-Foroux E."/>
            <person name="Labadie K."/>
            <person name="Coute Y."/>
            <person name="Abergel C."/>
            <person name="Claverie J.M."/>
        </authorList>
    </citation>
    <scope>NUCLEOTIDE SEQUENCE [LARGE SCALE GENOMIC DNA]</scope>
    <source>
        <strain evidence="2">Macleodensis</strain>
    </source>
</reference>
<feature type="compositionally biased region" description="Basic and acidic residues" evidence="1">
    <location>
        <begin position="65"/>
        <end position="74"/>
    </location>
</feature>
<accession>A0A2U7UGF6</accession>
<protein>
    <submittedName>
        <fullName evidence="2">Uncharacterized protein</fullName>
    </submittedName>
</protein>
<dbReference type="KEGG" id="vg:36841940"/>
<name>A0A2U7UGF6_9VIRU</name>
<dbReference type="EMBL" id="MG011691">
    <property type="protein sequence ID" value="AVK77485.1"/>
    <property type="molecule type" value="Genomic_DNA"/>
</dbReference>
<evidence type="ECO:0000313" key="2">
    <source>
        <dbReference type="EMBL" id="AVK77485.1"/>
    </source>
</evidence>
<organism evidence="2">
    <name type="scientific">Pandoravirus macleodensis</name>
    <dbReference type="NCBI Taxonomy" id="2107707"/>
    <lineage>
        <taxon>Viruses</taxon>
        <taxon>Pandoravirus</taxon>
    </lineage>
</organism>
<dbReference type="RefSeq" id="YP_009481481.1">
    <property type="nucleotide sequence ID" value="NC_037665.1"/>
</dbReference>
<evidence type="ECO:0000256" key="1">
    <source>
        <dbReference type="SAM" id="MobiDB-lite"/>
    </source>
</evidence>